<evidence type="ECO:0000256" key="13">
    <source>
        <dbReference type="ARBA" id="ARBA00047995"/>
    </source>
</evidence>
<dbReference type="GO" id="GO:0010468">
    <property type="term" value="P:regulation of gene expression"/>
    <property type="evidence" value="ECO:0007669"/>
    <property type="project" value="UniProtKB-ARBA"/>
</dbReference>
<keyword evidence="6" id="KW-0863">Zinc-finger</keyword>
<feature type="compositionally biased region" description="Acidic residues" evidence="14">
    <location>
        <begin position="863"/>
        <end position="886"/>
    </location>
</feature>
<keyword evidence="5" id="KW-0227">DNA damage</keyword>
<accession>A0A1L8DLD6</accession>
<evidence type="ECO:0000256" key="11">
    <source>
        <dbReference type="ARBA" id="ARBA00023204"/>
    </source>
</evidence>
<feature type="compositionally biased region" description="Basic and acidic residues" evidence="14">
    <location>
        <begin position="723"/>
        <end position="737"/>
    </location>
</feature>
<evidence type="ECO:0000256" key="8">
    <source>
        <dbReference type="ARBA" id="ARBA00022833"/>
    </source>
</evidence>
<feature type="compositionally biased region" description="Basic and acidic residues" evidence="14">
    <location>
        <begin position="768"/>
        <end position="795"/>
    </location>
</feature>
<evidence type="ECO:0000256" key="6">
    <source>
        <dbReference type="ARBA" id="ARBA00022771"/>
    </source>
</evidence>
<feature type="compositionally biased region" description="Low complexity" evidence="14">
    <location>
        <begin position="248"/>
        <end position="259"/>
    </location>
</feature>
<keyword evidence="7" id="KW-0378">Hydrolase</keyword>
<dbReference type="GO" id="GO:0005634">
    <property type="term" value="C:nucleus"/>
    <property type="evidence" value="ECO:0007669"/>
    <property type="project" value="UniProtKB-SubCell"/>
</dbReference>
<dbReference type="InterPro" id="IPR011011">
    <property type="entry name" value="Znf_FYVE_PHD"/>
</dbReference>
<comment type="subcellular location">
    <subcellularLocation>
        <location evidence="1">Nucleus</location>
    </subcellularLocation>
</comment>
<feature type="compositionally biased region" description="Basic and acidic residues" evidence="14">
    <location>
        <begin position="813"/>
        <end position="834"/>
    </location>
</feature>
<dbReference type="Pfam" id="PF17981">
    <property type="entry name" value="ADD_ATRX"/>
    <property type="match status" value="1"/>
</dbReference>
<evidence type="ECO:0000256" key="12">
    <source>
        <dbReference type="ARBA" id="ARBA00023242"/>
    </source>
</evidence>
<dbReference type="GO" id="GO:0016787">
    <property type="term" value="F:hydrolase activity"/>
    <property type="evidence" value="ECO:0007669"/>
    <property type="project" value="UniProtKB-KW"/>
</dbReference>
<feature type="compositionally biased region" description="Acidic residues" evidence="14">
    <location>
        <begin position="995"/>
        <end position="1011"/>
    </location>
</feature>
<dbReference type="GO" id="GO:0003678">
    <property type="term" value="F:DNA helicase activity"/>
    <property type="evidence" value="ECO:0007669"/>
    <property type="project" value="UniProtKB-EC"/>
</dbReference>
<keyword evidence="4" id="KW-0547">Nucleotide-binding</keyword>
<protein>
    <submittedName>
        <fullName evidence="16">Protein involved in high osmolarity signaling pathway</fullName>
    </submittedName>
</protein>
<feature type="compositionally biased region" description="Acidic residues" evidence="14">
    <location>
        <begin position="796"/>
        <end position="806"/>
    </location>
</feature>
<dbReference type="GO" id="GO:0031490">
    <property type="term" value="F:chromatin DNA binding"/>
    <property type="evidence" value="ECO:0007669"/>
    <property type="project" value="TreeGrafter"/>
</dbReference>
<dbReference type="SUPFAM" id="SSF57903">
    <property type="entry name" value="FYVE/PHD zinc finger"/>
    <property type="match status" value="1"/>
</dbReference>
<dbReference type="CDD" id="cd11726">
    <property type="entry name" value="ADDz_ATRX"/>
    <property type="match status" value="1"/>
</dbReference>
<feature type="region of interest" description="Disordered" evidence="14">
    <location>
        <begin position="699"/>
        <end position="1011"/>
    </location>
</feature>
<keyword evidence="10" id="KW-0238">DNA-binding</keyword>
<dbReference type="GO" id="GO:0005524">
    <property type="term" value="F:ATP binding"/>
    <property type="evidence" value="ECO:0007669"/>
    <property type="project" value="UniProtKB-KW"/>
</dbReference>
<feature type="compositionally biased region" description="Acidic residues" evidence="14">
    <location>
        <begin position="894"/>
        <end position="903"/>
    </location>
</feature>
<keyword evidence="3" id="KW-0479">Metal-binding</keyword>
<feature type="region of interest" description="Disordered" evidence="14">
    <location>
        <begin position="241"/>
        <end position="309"/>
    </location>
</feature>
<dbReference type="InterPro" id="IPR041430">
    <property type="entry name" value="ADD_ATRX"/>
</dbReference>
<keyword evidence="8" id="KW-0862">Zinc</keyword>
<evidence type="ECO:0000256" key="7">
    <source>
        <dbReference type="ARBA" id="ARBA00022801"/>
    </source>
</evidence>
<keyword evidence="9" id="KW-0067">ATP-binding</keyword>
<feature type="compositionally biased region" description="Low complexity" evidence="14">
    <location>
        <begin position="343"/>
        <end position="358"/>
    </location>
</feature>
<dbReference type="InterPro" id="IPR025766">
    <property type="entry name" value="ADD"/>
</dbReference>
<dbReference type="Gene3D" id="3.30.40.10">
    <property type="entry name" value="Zinc/RING finger domain, C3HC4 (zinc finger)"/>
    <property type="match status" value="1"/>
</dbReference>
<feature type="compositionally biased region" description="Acidic residues" evidence="14">
    <location>
        <begin position="699"/>
        <end position="722"/>
    </location>
</feature>
<evidence type="ECO:0000256" key="1">
    <source>
        <dbReference type="ARBA" id="ARBA00004123"/>
    </source>
</evidence>
<feature type="region of interest" description="Disordered" evidence="14">
    <location>
        <begin position="324"/>
        <end position="358"/>
    </location>
</feature>
<feature type="domain" description="PHD-type" evidence="15">
    <location>
        <begin position="75"/>
        <end position="213"/>
    </location>
</feature>
<reference evidence="16" key="1">
    <citation type="submission" date="2016-12" db="EMBL/GenBank/DDBJ databases">
        <title>An insight into the sialome and mialome of the sand fly, Nyssomyia neivai.</title>
        <authorList>
            <person name="Sebastian V."/>
            <person name="Goulart T.M."/>
            <person name="Oliveira W."/>
            <person name="Calvo E."/>
            <person name="Oliveira L.F."/>
            <person name="Pinto M.C."/>
            <person name="Rosselino A.M."/>
            <person name="Ribeiro J.M."/>
        </authorList>
    </citation>
    <scope>NUCLEOTIDE SEQUENCE</scope>
</reference>
<dbReference type="PROSITE" id="PS51533">
    <property type="entry name" value="ADD"/>
    <property type="match status" value="1"/>
</dbReference>
<evidence type="ECO:0000256" key="5">
    <source>
        <dbReference type="ARBA" id="ARBA00022763"/>
    </source>
</evidence>
<feature type="compositionally biased region" description="Basic and acidic residues" evidence="14">
    <location>
        <begin position="904"/>
        <end position="934"/>
    </location>
</feature>
<dbReference type="InterPro" id="IPR013083">
    <property type="entry name" value="Znf_RING/FYVE/PHD"/>
</dbReference>
<dbReference type="PANTHER" id="PTHR46357:SF1">
    <property type="entry name" value="TRANSCRIPTIONAL REGULATOR ATRX"/>
    <property type="match status" value="1"/>
</dbReference>
<organism evidence="16">
    <name type="scientific">Nyssomyia neivai</name>
    <dbReference type="NCBI Taxonomy" id="330878"/>
    <lineage>
        <taxon>Eukaryota</taxon>
        <taxon>Metazoa</taxon>
        <taxon>Ecdysozoa</taxon>
        <taxon>Arthropoda</taxon>
        <taxon>Hexapoda</taxon>
        <taxon>Insecta</taxon>
        <taxon>Pterygota</taxon>
        <taxon>Neoptera</taxon>
        <taxon>Endopterygota</taxon>
        <taxon>Diptera</taxon>
        <taxon>Nematocera</taxon>
        <taxon>Psychodoidea</taxon>
        <taxon>Psychodidae</taxon>
        <taxon>Nyssomyia</taxon>
    </lineage>
</organism>
<dbReference type="EMBL" id="GFDF01006801">
    <property type="protein sequence ID" value="JAV07283.1"/>
    <property type="molecule type" value="Transcribed_RNA"/>
</dbReference>
<evidence type="ECO:0000259" key="15">
    <source>
        <dbReference type="PROSITE" id="PS51533"/>
    </source>
</evidence>
<sequence length="1040" mass="115919">MFSAEDLMVPLASMFDYGGNTSSDQRSSSTRRSTSAPQKDYKWIQVEDTAVSDFTVQFDKGLGKKQKDFYRSKYPKVDKVIDDRIHCTSCDTHLGSAPIDEVTIREHPVLKVTQCSKCYAFYTSGEFDKGEDGSELYCRWCGQGGEVYCCAKCPYVFCKKCIVRNLSKDTIKAIIKDENWVCFSCEPEVTWPLRAKHWALMNFIEKQRKVILSQYVSDSDVNTLLSRDLTTCCQKAIPPAMTSKKSITPGKAAPTSKAPPSKPMVQAPVQKSATRTRKRTNNDRDYTPGPPSKRPMTEIPQSAMPIERSQDEVVCTPDILSMFESNNTDQTPPPLTQIPRQYGTSANGTTASTSKAAGQKKTQTITIANQSPATPIYHTINGYRIDLNSAARQETIRLPNGKLIQVKKQSTPQQQQQLAQPPLRGMRPQAPTRAQQLPVPRGINQMQSRRQTPVRQQIRPQMPQVAQQQRPLILNGMMQPQFNVPPLIISQQAANTPYGKAKTELDSRIRNGQEICMHIIGKMNTLVASNAYKSMKSQKDVKEIHIHLSYLLTYAINRFKTLQEKSMENMKTLGFGGDVASIMSGKITTSTPEEGDGDDDDIEIVEPQTTLIDLASDEEDQVTNEVVTEETTKAKESQAFLDKLKLHPKIVLKKLPKERSKKTTAEKTNEKIVRGILNDILEKVFEVVAPDVNGKVATEEMEVDVNPDTISIDDDDSEDGVEVVEKVQKEDVGKETAHSSQTTESANTSKEIDADDAAPSDALEANDDVAKDTGEDAEMKDNEDNADKAKTSDNEKADDEDADMTEIDSGSNDVEKKIDDVSDKTHDDEAQKEEIQDDDVENKSEDQEKEDEDEENKGKDQEKVDEDEEKADEDEEKADEDVDMEGEDMKNVDEDQEKLDEDQEKDREDPKATDEDLNEKDVVSAEKSKDREDNDVPSNNDDEDASHLSSSDLECIDKAVEDTEEPISKDVLESPASPDPADVTPAPVVPKGFEDIDSPDEFDDALDTPATEDDLLNDLVKPNDVPFSDDLDSLGKFLDN</sequence>
<dbReference type="GO" id="GO:0031297">
    <property type="term" value="P:replication fork processing"/>
    <property type="evidence" value="ECO:0007669"/>
    <property type="project" value="TreeGrafter"/>
</dbReference>
<evidence type="ECO:0000256" key="10">
    <source>
        <dbReference type="ARBA" id="ARBA00023125"/>
    </source>
</evidence>
<comment type="catalytic activity">
    <reaction evidence="13">
        <text>ATP + H2O = ADP + phosphate + H(+)</text>
        <dbReference type="Rhea" id="RHEA:13065"/>
        <dbReference type="ChEBI" id="CHEBI:15377"/>
        <dbReference type="ChEBI" id="CHEBI:15378"/>
        <dbReference type="ChEBI" id="CHEBI:30616"/>
        <dbReference type="ChEBI" id="CHEBI:43474"/>
        <dbReference type="ChEBI" id="CHEBI:456216"/>
        <dbReference type="EC" id="3.6.4.12"/>
    </reaction>
</comment>
<feature type="compositionally biased region" description="Low complexity" evidence="14">
    <location>
        <begin position="974"/>
        <end position="990"/>
    </location>
</feature>
<evidence type="ECO:0000313" key="16">
    <source>
        <dbReference type="EMBL" id="JAV07283.1"/>
    </source>
</evidence>
<dbReference type="InterPro" id="IPR052131">
    <property type="entry name" value="ATRX_domain-containing"/>
</dbReference>
<name>A0A1L8DLD6_9DIPT</name>
<evidence type="ECO:0000256" key="9">
    <source>
        <dbReference type="ARBA" id="ARBA00022840"/>
    </source>
</evidence>
<dbReference type="GO" id="GO:0005721">
    <property type="term" value="C:pericentric heterochromatin"/>
    <property type="evidence" value="ECO:0007669"/>
    <property type="project" value="TreeGrafter"/>
</dbReference>
<dbReference type="GO" id="GO:0006338">
    <property type="term" value="P:chromatin remodeling"/>
    <property type="evidence" value="ECO:0007669"/>
    <property type="project" value="TreeGrafter"/>
</dbReference>
<feature type="compositionally biased region" description="Basic and acidic residues" evidence="14">
    <location>
        <begin position="955"/>
        <end position="972"/>
    </location>
</feature>
<comment type="similarity">
    <text evidence="2">Belongs to the SNF2/RAD54 helicase family.</text>
</comment>
<feature type="region of interest" description="Disordered" evidence="14">
    <location>
        <begin position="406"/>
        <end position="435"/>
    </location>
</feature>
<feature type="compositionally biased region" description="Low complexity" evidence="14">
    <location>
        <begin position="412"/>
        <end position="423"/>
    </location>
</feature>
<dbReference type="PANTHER" id="PTHR46357">
    <property type="entry name" value="TRANSCRIPTIONAL REGULATOR ATRX"/>
    <property type="match status" value="1"/>
</dbReference>
<proteinExistence type="inferred from homology"/>
<feature type="compositionally biased region" description="Polar residues" evidence="14">
    <location>
        <begin position="738"/>
        <end position="749"/>
    </location>
</feature>
<dbReference type="AlphaFoldDB" id="A0A1L8DLD6"/>
<evidence type="ECO:0000256" key="4">
    <source>
        <dbReference type="ARBA" id="ARBA00022741"/>
    </source>
</evidence>
<dbReference type="GO" id="GO:0006281">
    <property type="term" value="P:DNA repair"/>
    <property type="evidence" value="ECO:0007669"/>
    <property type="project" value="UniProtKB-KW"/>
</dbReference>
<keyword evidence="11" id="KW-0234">DNA repair</keyword>
<keyword evidence="12" id="KW-0539">Nucleus</keyword>
<dbReference type="GO" id="GO:0008270">
    <property type="term" value="F:zinc ion binding"/>
    <property type="evidence" value="ECO:0007669"/>
    <property type="project" value="UniProtKB-KW"/>
</dbReference>
<evidence type="ECO:0000256" key="3">
    <source>
        <dbReference type="ARBA" id="ARBA00022723"/>
    </source>
</evidence>
<evidence type="ECO:0000256" key="14">
    <source>
        <dbReference type="SAM" id="MobiDB-lite"/>
    </source>
</evidence>
<evidence type="ECO:0000256" key="2">
    <source>
        <dbReference type="ARBA" id="ARBA00007025"/>
    </source>
</evidence>